<dbReference type="SUPFAM" id="SSF52091">
    <property type="entry name" value="SpoIIaa-like"/>
    <property type="match status" value="1"/>
</dbReference>
<feature type="transmembrane region" description="Helical" evidence="6">
    <location>
        <begin position="321"/>
        <end position="341"/>
    </location>
</feature>
<keyword evidence="5 6" id="KW-0472">Membrane</keyword>
<gene>
    <name evidence="8" type="ORF">Syun_011300</name>
</gene>
<dbReference type="InterPro" id="IPR001902">
    <property type="entry name" value="SLC26A/SulP_fam"/>
</dbReference>
<dbReference type="InterPro" id="IPR018045">
    <property type="entry name" value="S04_transporter_CS"/>
</dbReference>
<dbReference type="Pfam" id="PF00916">
    <property type="entry name" value="Sulfate_transp"/>
    <property type="match status" value="1"/>
</dbReference>
<evidence type="ECO:0000256" key="3">
    <source>
        <dbReference type="ARBA" id="ARBA00022692"/>
    </source>
</evidence>
<dbReference type="InterPro" id="IPR011547">
    <property type="entry name" value="SLC26A/SulP_dom"/>
</dbReference>
<sequence length="671" mass="74391">MGMGEEEEEQQKHEVNFGAPRKFAKSFKSDLKETFLPDDPFRSFKNESKIVQAKKTLQYFFPIFEWLPRYNLKLFWADLLAGITIASLAIPQGISYAKLAQIPPIIGLYSSFVPPLIYAVFGSSKDLAIGTIASCSLLFPAIIGRVVPPTNDPSLYLHLVYTATFFAGVLQAGLGIFRLGFLVDFLSHSTILGFMTGTAIIIALQQFKAMFGLTKFTTHTDVVSVLHAIFGQFHQWQWRPAVMGFVFLAFLIFTRHLKKKNPKLFWVPAISPMVVVVVGALFVYFTKANFQTVGDLKKGLNPISIHYLNFNSKYLSSTAQAGMITGILSLAEGIAIGRSFATMRNYQTDGNKEMTAIGLMNIVGSFTSCYLATGPFSKTAVNNSAGCKTAMSNVVMALCMMLTLLFIAPLFSYTPLVALSALIISAMLGLIAYEEIYHLLHVDKFDFIIAVSAVLGITFVSMDVGLGISVGLSILRALLYVARPSICKLGNIPNTKFYRDMHQYPCATRVKDVLILQLGSPLYFSNSSYIRERIFRWIEEEQSNQHEVHYLVLDMGGSTNIDTSGIEMFTELKKMVEKRGVKIMLANPRLEVTEKLILSGFIDDIGKKSVFLSIDDAVAAIKFKLIEDFNSKHYSKRVVSNAADKDLSDAQVVNMEEGNGSSENKNGGDFQ</sequence>
<dbReference type="AlphaFoldDB" id="A0AAP0JZI3"/>
<feature type="transmembrane region" description="Helical" evidence="6">
    <location>
        <begin position="393"/>
        <end position="411"/>
    </location>
</feature>
<evidence type="ECO:0000256" key="5">
    <source>
        <dbReference type="ARBA" id="ARBA00023136"/>
    </source>
</evidence>
<evidence type="ECO:0000259" key="7">
    <source>
        <dbReference type="PROSITE" id="PS50801"/>
    </source>
</evidence>
<dbReference type="FunFam" id="3.30.750.24:FF:000002">
    <property type="entry name" value="Sulfate transporter 31"/>
    <property type="match status" value="1"/>
</dbReference>
<dbReference type="Proteomes" id="UP001420932">
    <property type="component" value="Unassembled WGS sequence"/>
</dbReference>
<dbReference type="Pfam" id="PF01740">
    <property type="entry name" value="STAS"/>
    <property type="match status" value="1"/>
</dbReference>
<name>A0AAP0JZI3_9MAGN</name>
<comment type="caution">
    <text evidence="8">The sequence shown here is derived from an EMBL/GenBank/DDBJ whole genome shotgun (WGS) entry which is preliminary data.</text>
</comment>
<feature type="transmembrane region" description="Helical" evidence="6">
    <location>
        <begin position="265"/>
        <end position="285"/>
    </location>
</feature>
<evidence type="ECO:0000256" key="2">
    <source>
        <dbReference type="ARBA" id="ARBA00022448"/>
    </source>
</evidence>
<keyword evidence="2" id="KW-0813">Transport</keyword>
<feature type="transmembrane region" description="Helical" evidence="6">
    <location>
        <begin position="185"/>
        <end position="204"/>
    </location>
</feature>
<dbReference type="Gene3D" id="3.30.750.24">
    <property type="entry name" value="STAS domain"/>
    <property type="match status" value="1"/>
</dbReference>
<evidence type="ECO:0000256" key="1">
    <source>
        <dbReference type="ARBA" id="ARBA00004141"/>
    </source>
</evidence>
<evidence type="ECO:0000313" key="8">
    <source>
        <dbReference type="EMBL" id="KAK9141900.1"/>
    </source>
</evidence>
<dbReference type="PANTHER" id="PTHR11814">
    <property type="entry name" value="SULFATE TRANSPORTER"/>
    <property type="match status" value="1"/>
</dbReference>
<feature type="transmembrane region" description="Helical" evidence="6">
    <location>
        <begin position="353"/>
        <end position="373"/>
    </location>
</feature>
<feature type="transmembrane region" description="Helical" evidence="6">
    <location>
        <begin position="127"/>
        <end position="147"/>
    </location>
</feature>
<dbReference type="GO" id="GO:0016020">
    <property type="term" value="C:membrane"/>
    <property type="evidence" value="ECO:0007669"/>
    <property type="project" value="UniProtKB-SubCell"/>
</dbReference>
<evidence type="ECO:0000256" key="4">
    <source>
        <dbReference type="ARBA" id="ARBA00022989"/>
    </source>
</evidence>
<feature type="transmembrane region" description="Helical" evidence="6">
    <location>
        <begin position="445"/>
        <end position="475"/>
    </location>
</feature>
<keyword evidence="3 6" id="KW-0812">Transmembrane</keyword>
<protein>
    <recommendedName>
        <fullName evidence="7">STAS domain-containing protein</fullName>
    </recommendedName>
</protein>
<dbReference type="PROSITE" id="PS50801">
    <property type="entry name" value="STAS"/>
    <property type="match status" value="1"/>
</dbReference>
<keyword evidence="4 6" id="KW-1133">Transmembrane helix</keyword>
<feature type="domain" description="STAS" evidence="7">
    <location>
        <begin position="503"/>
        <end position="621"/>
    </location>
</feature>
<dbReference type="InterPro" id="IPR002645">
    <property type="entry name" value="STAS_dom"/>
</dbReference>
<accession>A0AAP0JZI3</accession>
<evidence type="ECO:0000313" key="9">
    <source>
        <dbReference type="Proteomes" id="UP001420932"/>
    </source>
</evidence>
<feature type="transmembrane region" description="Helical" evidence="6">
    <location>
        <begin position="159"/>
        <end position="179"/>
    </location>
</feature>
<evidence type="ECO:0000256" key="6">
    <source>
        <dbReference type="SAM" id="Phobius"/>
    </source>
</evidence>
<organism evidence="8 9">
    <name type="scientific">Stephania yunnanensis</name>
    <dbReference type="NCBI Taxonomy" id="152371"/>
    <lineage>
        <taxon>Eukaryota</taxon>
        <taxon>Viridiplantae</taxon>
        <taxon>Streptophyta</taxon>
        <taxon>Embryophyta</taxon>
        <taxon>Tracheophyta</taxon>
        <taxon>Spermatophyta</taxon>
        <taxon>Magnoliopsida</taxon>
        <taxon>Ranunculales</taxon>
        <taxon>Menispermaceae</taxon>
        <taxon>Menispermoideae</taxon>
        <taxon>Cissampelideae</taxon>
        <taxon>Stephania</taxon>
    </lineage>
</organism>
<keyword evidence="9" id="KW-1185">Reference proteome</keyword>
<feature type="transmembrane region" description="Helical" evidence="6">
    <location>
        <begin position="416"/>
        <end position="433"/>
    </location>
</feature>
<reference evidence="8 9" key="1">
    <citation type="submission" date="2024-01" db="EMBL/GenBank/DDBJ databases">
        <title>Genome assemblies of Stephania.</title>
        <authorList>
            <person name="Yang L."/>
        </authorList>
    </citation>
    <scope>NUCLEOTIDE SEQUENCE [LARGE SCALE GENOMIC DNA]</scope>
    <source>
        <strain evidence="8">YNDBR</strain>
        <tissue evidence="8">Leaf</tissue>
    </source>
</reference>
<feature type="transmembrane region" description="Helical" evidence="6">
    <location>
        <begin position="236"/>
        <end position="253"/>
    </location>
</feature>
<dbReference type="GO" id="GO:0008271">
    <property type="term" value="F:secondary active sulfate transmembrane transporter activity"/>
    <property type="evidence" value="ECO:0007669"/>
    <property type="project" value="InterPro"/>
</dbReference>
<dbReference type="PROSITE" id="PS01130">
    <property type="entry name" value="SLC26A"/>
    <property type="match status" value="1"/>
</dbReference>
<comment type="subcellular location">
    <subcellularLocation>
        <location evidence="1">Membrane</location>
        <topology evidence="1">Multi-pass membrane protein</topology>
    </subcellularLocation>
</comment>
<feature type="transmembrane region" description="Helical" evidence="6">
    <location>
        <begin position="74"/>
        <end position="90"/>
    </location>
</feature>
<dbReference type="NCBIfam" id="TIGR00815">
    <property type="entry name" value="sulP"/>
    <property type="match status" value="1"/>
</dbReference>
<dbReference type="EMBL" id="JBBNAF010000005">
    <property type="protein sequence ID" value="KAK9141900.1"/>
    <property type="molecule type" value="Genomic_DNA"/>
</dbReference>
<dbReference type="InterPro" id="IPR036513">
    <property type="entry name" value="STAS_dom_sf"/>
</dbReference>
<dbReference type="CDD" id="cd07042">
    <property type="entry name" value="STAS_SulP_like_sulfate_transporter"/>
    <property type="match status" value="1"/>
</dbReference>
<feature type="transmembrane region" description="Helical" evidence="6">
    <location>
        <begin position="102"/>
        <end position="121"/>
    </location>
</feature>
<proteinExistence type="predicted"/>